<keyword evidence="5" id="KW-1185">Reference proteome</keyword>
<dbReference type="Proteomes" id="UP000003416">
    <property type="component" value="Unassembled WGS sequence"/>
</dbReference>
<dbReference type="PANTHER" id="PTHR20857">
    <property type="entry name" value="THIAMINE-PHOSPHATE PYROPHOSPHORYLASE"/>
    <property type="match status" value="1"/>
</dbReference>
<protein>
    <submittedName>
        <fullName evidence="4">Thiamine monophosphate synthase/TENI</fullName>
    </submittedName>
</protein>
<dbReference type="GO" id="GO:0009228">
    <property type="term" value="P:thiamine biosynthetic process"/>
    <property type="evidence" value="ECO:0007669"/>
    <property type="project" value="UniProtKB-KW"/>
</dbReference>
<reference evidence="4 5" key="1">
    <citation type="submission" date="2011-02" db="EMBL/GenBank/DDBJ databases">
        <authorList>
            <person name="Weinstock G."/>
            <person name="Sodergren E."/>
            <person name="Clifton S."/>
            <person name="Fulton L."/>
            <person name="Fulton B."/>
            <person name="Courtney L."/>
            <person name="Fronick C."/>
            <person name="Harrison M."/>
            <person name="Strong C."/>
            <person name="Farmer C."/>
            <person name="Delahaunty K."/>
            <person name="Markovic C."/>
            <person name="Hall O."/>
            <person name="Minx P."/>
            <person name="Tomlinson C."/>
            <person name="Mitreva M."/>
            <person name="Hou S."/>
            <person name="Chen J."/>
            <person name="Wollam A."/>
            <person name="Pepin K.H."/>
            <person name="Johnson M."/>
            <person name="Bhonagiri V."/>
            <person name="Zhang X."/>
            <person name="Suruliraj S."/>
            <person name="Warren W."/>
            <person name="Chinwalla A."/>
            <person name="Mardis E.R."/>
            <person name="Wilson R.K."/>
        </authorList>
    </citation>
    <scope>NUCLEOTIDE SEQUENCE [LARGE SCALE GENOMIC DNA]</scope>
    <source>
        <strain evidence="4 5">YIT 12057</strain>
    </source>
</reference>
<dbReference type="InterPro" id="IPR013785">
    <property type="entry name" value="Aldolase_TIM"/>
</dbReference>
<dbReference type="SUPFAM" id="SSF51391">
    <property type="entry name" value="Thiamin phosphate synthase"/>
    <property type="match status" value="1"/>
</dbReference>
<dbReference type="HOGENOM" id="CLU_018272_4_0_10"/>
<dbReference type="InterPro" id="IPR022998">
    <property type="entry name" value="ThiamineP_synth_TenI"/>
</dbReference>
<dbReference type="AlphaFoldDB" id="F3PTQ4"/>
<feature type="domain" description="Thiamine phosphate synthase/TenI" evidence="3">
    <location>
        <begin position="4"/>
        <end position="173"/>
    </location>
</feature>
<evidence type="ECO:0000256" key="2">
    <source>
        <dbReference type="ARBA" id="ARBA00022977"/>
    </source>
</evidence>
<keyword evidence="2" id="KW-0784">Thiamine biosynthesis</keyword>
<dbReference type="STRING" id="763034.HMPREF9446_02122"/>
<dbReference type="Gene3D" id="3.20.20.70">
    <property type="entry name" value="Aldolase class I"/>
    <property type="match status" value="1"/>
</dbReference>
<accession>F3PTQ4</accession>
<dbReference type="PANTHER" id="PTHR20857:SF15">
    <property type="entry name" value="THIAMINE-PHOSPHATE SYNTHASE"/>
    <property type="match status" value="1"/>
</dbReference>
<dbReference type="CDD" id="cd00564">
    <property type="entry name" value="TMP_TenI"/>
    <property type="match status" value="1"/>
</dbReference>
<evidence type="ECO:0000313" key="4">
    <source>
        <dbReference type="EMBL" id="EGF56702.1"/>
    </source>
</evidence>
<dbReference type="RefSeq" id="WP_009125386.1">
    <property type="nucleotide sequence ID" value="NZ_GL882634.1"/>
</dbReference>
<comment type="pathway">
    <text evidence="1">Cofactor biosynthesis; thiamine diphosphate biosynthesis.</text>
</comment>
<evidence type="ECO:0000256" key="1">
    <source>
        <dbReference type="ARBA" id="ARBA00004948"/>
    </source>
</evidence>
<dbReference type="GeneID" id="86049691"/>
<evidence type="ECO:0000259" key="3">
    <source>
        <dbReference type="Pfam" id="PF02581"/>
    </source>
</evidence>
<dbReference type="Pfam" id="PF02581">
    <property type="entry name" value="TMP-TENI"/>
    <property type="match status" value="1"/>
</dbReference>
<evidence type="ECO:0000313" key="5">
    <source>
        <dbReference type="Proteomes" id="UP000003416"/>
    </source>
</evidence>
<sequence>MKLIVITAPQFFEGEVAAIVSLFRAGLETMHLRKPKASIEETENLLRQLPAEYMQRIVTHDHFQLASAFGLKGIHLNGRNPHVPAGYTGHISCSCHSLHEVVKRKSACDYVFLSPIYDSISKEGYSPVYSCKELQEACRAGIIDSKVMALGGISREHLPEIAALGFGGAALLGDIWNRAASSIPFHFRELLSHTCNACPPPLIINS</sequence>
<dbReference type="GO" id="GO:0005737">
    <property type="term" value="C:cytoplasm"/>
    <property type="evidence" value="ECO:0007669"/>
    <property type="project" value="TreeGrafter"/>
</dbReference>
<gene>
    <name evidence="4" type="ORF">HMPREF9446_02122</name>
</gene>
<dbReference type="InterPro" id="IPR036206">
    <property type="entry name" value="ThiamineP_synth_sf"/>
</dbReference>
<name>F3PTQ4_9BACE</name>
<comment type="caution">
    <text evidence="4">The sequence shown here is derived from an EMBL/GenBank/DDBJ whole genome shotgun (WGS) entry which is preliminary data.</text>
</comment>
<proteinExistence type="predicted"/>
<organism evidence="4 5">
    <name type="scientific">Bacteroides fluxus YIT 12057</name>
    <dbReference type="NCBI Taxonomy" id="763034"/>
    <lineage>
        <taxon>Bacteria</taxon>
        <taxon>Pseudomonadati</taxon>
        <taxon>Bacteroidota</taxon>
        <taxon>Bacteroidia</taxon>
        <taxon>Bacteroidales</taxon>
        <taxon>Bacteroidaceae</taxon>
        <taxon>Bacteroides</taxon>
    </lineage>
</organism>
<dbReference type="GO" id="GO:0004789">
    <property type="term" value="F:thiamine-phosphate diphosphorylase activity"/>
    <property type="evidence" value="ECO:0007669"/>
    <property type="project" value="TreeGrafter"/>
</dbReference>
<dbReference type="eggNOG" id="COG0352">
    <property type="taxonomic scope" value="Bacteria"/>
</dbReference>
<dbReference type="EMBL" id="AFBN01000037">
    <property type="protein sequence ID" value="EGF56702.1"/>
    <property type="molecule type" value="Genomic_DNA"/>
</dbReference>